<gene>
    <name evidence="1" type="ORF">PCC79_03890</name>
</gene>
<evidence type="ECO:0000313" key="1">
    <source>
        <dbReference type="EMBL" id="WZW99350.1"/>
    </source>
</evidence>
<keyword evidence="2" id="KW-1185">Reference proteome</keyword>
<organism evidence="1 2">
    <name type="scientific">Propioniciclava soli</name>
    <dbReference type="NCBI Taxonomy" id="2775081"/>
    <lineage>
        <taxon>Bacteria</taxon>
        <taxon>Bacillati</taxon>
        <taxon>Actinomycetota</taxon>
        <taxon>Actinomycetes</taxon>
        <taxon>Propionibacteriales</taxon>
        <taxon>Propionibacteriaceae</taxon>
        <taxon>Propioniciclava</taxon>
    </lineage>
</organism>
<sequence length="146" mass="15364">MVEVNWKGIARTAKALGGEGTNYLLLKTKQQVDEGTLDAALPAVEEGPDNGGWFLGPQGWMLLIEGPDEQVNPWIVQLADRLTAAGIEGTLTGAGVAAPPMWCRGDWDSRGLHANLALQPRADARALDVGLGWLTGHGGKVLVSTG</sequence>
<protein>
    <submittedName>
        <fullName evidence="1">Uncharacterized protein</fullName>
    </submittedName>
</protein>
<accession>A0ABZ3CC45</accession>
<dbReference type="Proteomes" id="UP001434337">
    <property type="component" value="Chromosome"/>
</dbReference>
<dbReference type="RefSeq" id="WP_232550217.1">
    <property type="nucleotide sequence ID" value="NZ_CP115965.1"/>
</dbReference>
<name>A0ABZ3CC45_9ACTN</name>
<proteinExistence type="predicted"/>
<evidence type="ECO:0000313" key="2">
    <source>
        <dbReference type="Proteomes" id="UP001434337"/>
    </source>
</evidence>
<reference evidence="1 2" key="1">
    <citation type="journal article" date="2023" name="Environ Microbiome">
        <title>A coral-associated actinobacterium mitigates coral bleaching under heat stress.</title>
        <authorList>
            <person name="Li J."/>
            <person name="Zou Y."/>
            <person name="Li Q."/>
            <person name="Zhang J."/>
            <person name="Bourne D.G."/>
            <person name="Lyu Y."/>
            <person name="Liu C."/>
            <person name="Zhang S."/>
        </authorList>
    </citation>
    <scope>NUCLEOTIDE SEQUENCE [LARGE SCALE GENOMIC DNA]</scope>
    <source>
        <strain evidence="1 2">SCSIO 13291</strain>
    </source>
</reference>
<dbReference type="EMBL" id="CP115965">
    <property type="protein sequence ID" value="WZW99350.1"/>
    <property type="molecule type" value="Genomic_DNA"/>
</dbReference>